<reference evidence="4" key="1">
    <citation type="submission" date="2023-04" db="EMBL/GenBank/DDBJ databases">
        <authorList>
            <person name="Vijverberg K."/>
            <person name="Xiong W."/>
            <person name="Schranz E."/>
        </authorList>
    </citation>
    <scope>NUCLEOTIDE SEQUENCE</scope>
</reference>
<feature type="region of interest" description="Disordered" evidence="3">
    <location>
        <begin position="248"/>
        <end position="304"/>
    </location>
</feature>
<evidence type="ECO:0000256" key="1">
    <source>
        <dbReference type="ARBA" id="ARBA00008403"/>
    </source>
</evidence>
<dbReference type="EMBL" id="OX465084">
    <property type="protein sequence ID" value="CAI9296363.1"/>
    <property type="molecule type" value="Genomic_DNA"/>
</dbReference>
<proteinExistence type="inferred from homology"/>
<dbReference type="PANTHER" id="PTHR33346:SF2">
    <property type="entry name" value="DEHYDRIN ERD14"/>
    <property type="match status" value="1"/>
</dbReference>
<feature type="compositionally biased region" description="Basic and acidic residues" evidence="3">
    <location>
        <begin position="270"/>
        <end position="304"/>
    </location>
</feature>
<evidence type="ECO:0000313" key="5">
    <source>
        <dbReference type="Proteomes" id="UP001177003"/>
    </source>
</evidence>
<dbReference type="GO" id="GO:0009631">
    <property type="term" value="P:cold acclimation"/>
    <property type="evidence" value="ECO:0007669"/>
    <property type="project" value="TreeGrafter"/>
</dbReference>
<evidence type="ECO:0000256" key="2">
    <source>
        <dbReference type="RuleBase" id="RU003995"/>
    </source>
</evidence>
<dbReference type="Proteomes" id="UP001177003">
    <property type="component" value="Chromosome 8"/>
</dbReference>
<sequence length="304" mass="34941">MRSYKSEFKSELPESDFKMEFPSWFKERIYRLQKDMPLDCTDELKALAYGPLHAYSYTACIVNGVRFVANSRDLRRTTQNSGVVTFGEDEVVYHTTPTTYVETTTVVEVGHETIEQSDRGMFYIFGNKEEETKFDDEQQVLKVKSEKLKQDLLDFIQGHTNSSSSNVIQHKTSVPMQKYEEETHVVQSTEKKGFIEKIKSDHQDKTSVPIQRGDETHVVQSKEKKGIIEKIKDKLHDSPIEKIKEKLPGHHKKAEEVHAAHPPSPAVGAHAHEGEHKEKKGIFEKIKDKIPGHHQKSEEEKRGK</sequence>
<protein>
    <submittedName>
        <fullName evidence="4">Uncharacterized protein</fullName>
    </submittedName>
</protein>
<evidence type="ECO:0000256" key="3">
    <source>
        <dbReference type="SAM" id="MobiDB-lite"/>
    </source>
</evidence>
<dbReference type="PANTHER" id="PTHR33346">
    <property type="entry name" value="DEHYDRIN XERO 2-RELATED"/>
    <property type="match status" value="1"/>
</dbReference>
<gene>
    <name evidence="4" type="ORF">LSALG_LOCUS35237</name>
</gene>
<dbReference type="InterPro" id="IPR030513">
    <property type="entry name" value="Dehydrin_CS"/>
</dbReference>
<dbReference type="GO" id="GO:0009737">
    <property type="term" value="P:response to abscisic acid"/>
    <property type="evidence" value="ECO:0007669"/>
    <property type="project" value="TreeGrafter"/>
</dbReference>
<evidence type="ECO:0000313" key="4">
    <source>
        <dbReference type="EMBL" id="CAI9296363.1"/>
    </source>
</evidence>
<dbReference type="GO" id="GO:0009414">
    <property type="term" value="P:response to water deprivation"/>
    <property type="evidence" value="ECO:0007669"/>
    <property type="project" value="TreeGrafter"/>
</dbReference>
<comment type="similarity">
    <text evidence="1 2">Belongs to the plant dehydrin family.</text>
</comment>
<dbReference type="GO" id="GO:0016020">
    <property type="term" value="C:membrane"/>
    <property type="evidence" value="ECO:0007669"/>
    <property type="project" value="TreeGrafter"/>
</dbReference>
<keyword evidence="5" id="KW-1185">Reference proteome</keyword>
<dbReference type="AlphaFoldDB" id="A0AA35ZPA4"/>
<accession>A0AA35ZPA4</accession>
<organism evidence="4 5">
    <name type="scientific">Lactuca saligna</name>
    <name type="common">Willowleaf lettuce</name>
    <dbReference type="NCBI Taxonomy" id="75948"/>
    <lineage>
        <taxon>Eukaryota</taxon>
        <taxon>Viridiplantae</taxon>
        <taxon>Streptophyta</taxon>
        <taxon>Embryophyta</taxon>
        <taxon>Tracheophyta</taxon>
        <taxon>Spermatophyta</taxon>
        <taxon>Magnoliopsida</taxon>
        <taxon>eudicotyledons</taxon>
        <taxon>Gunneridae</taxon>
        <taxon>Pentapetalae</taxon>
        <taxon>asterids</taxon>
        <taxon>campanulids</taxon>
        <taxon>Asterales</taxon>
        <taxon>Asteraceae</taxon>
        <taxon>Cichorioideae</taxon>
        <taxon>Cichorieae</taxon>
        <taxon>Lactucinae</taxon>
        <taxon>Lactuca</taxon>
    </lineage>
</organism>
<name>A0AA35ZPA4_LACSI</name>
<dbReference type="InterPro" id="IPR000167">
    <property type="entry name" value="Dehydrin"/>
</dbReference>
<feature type="compositionally biased region" description="Basic and acidic residues" evidence="3">
    <location>
        <begin position="248"/>
        <end position="259"/>
    </location>
</feature>
<dbReference type="Pfam" id="PF00257">
    <property type="entry name" value="Dehydrin"/>
    <property type="match status" value="1"/>
</dbReference>
<dbReference type="PROSITE" id="PS00823">
    <property type="entry name" value="DEHYDRIN_2"/>
    <property type="match status" value="1"/>
</dbReference>
<dbReference type="GO" id="GO:0005829">
    <property type="term" value="C:cytosol"/>
    <property type="evidence" value="ECO:0007669"/>
    <property type="project" value="TreeGrafter"/>
</dbReference>